<dbReference type="Proteomes" id="UP000316801">
    <property type="component" value="Unassembled WGS sequence"/>
</dbReference>
<gene>
    <name evidence="2" type="ORF">FNA46_13860</name>
</gene>
<comment type="caution">
    <text evidence="2">The sequence shown here is derived from an EMBL/GenBank/DDBJ whole genome shotgun (WGS) entry which is preliminary data.</text>
</comment>
<keyword evidence="3" id="KW-1185">Reference proteome</keyword>
<feature type="transmembrane region" description="Helical" evidence="1">
    <location>
        <begin position="28"/>
        <end position="50"/>
    </location>
</feature>
<protein>
    <submittedName>
        <fullName evidence="2">Uncharacterized protein</fullName>
    </submittedName>
</protein>
<dbReference type="EMBL" id="VJMG01000036">
    <property type="protein sequence ID" value="TRL38085.1"/>
    <property type="molecule type" value="Genomic_DNA"/>
</dbReference>
<accession>A0A549T8A1</accession>
<keyword evidence="1" id="KW-0812">Transmembrane</keyword>
<proteinExistence type="predicted"/>
<name>A0A549T8A1_9HYPH</name>
<evidence type="ECO:0000313" key="3">
    <source>
        <dbReference type="Proteomes" id="UP000316801"/>
    </source>
</evidence>
<reference evidence="2 3" key="1">
    <citation type="submission" date="2019-07" db="EMBL/GenBank/DDBJ databases">
        <title>Ln-dependent methylotrophs.</title>
        <authorList>
            <person name="Tani A."/>
        </authorList>
    </citation>
    <scope>NUCLEOTIDE SEQUENCE [LARGE SCALE GENOMIC DNA]</scope>
    <source>
        <strain evidence="2 3">SM12</strain>
    </source>
</reference>
<evidence type="ECO:0000256" key="1">
    <source>
        <dbReference type="SAM" id="Phobius"/>
    </source>
</evidence>
<dbReference type="AlphaFoldDB" id="A0A549T8A1"/>
<keyword evidence="1" id="KW-1133">Transmembrane helix</keyword>
<dbReference type="RefSeq" id="WP_143125797.1">
    <property type="nucleotide sequence ID" value="NZ_VJMG01000036.1"/>
</dbReference>
<organism evidence="2 3">
    <name type="scientific">Rhizobium straminoryzae</name>
    <dbReference type="NCBI Taxonomy" id="1387186"/>
    <lineage>
        <taxon>Bacteria</taxon>
        <taxon>Pseudomonadati</taxon>
        <taxon>Pseudomonadota</taxon>
        <taxon>Alphaproteobacteria</taxon>
        <taxon>Hyphomicrobiales</taxon>
        <taxon>Rhizobiaceae</taxon>
        <taxon>Rhizobium/Agrobacterium group</taxon>
        <taxon>Rhizobium</taxon>
    </lineage>
</organism>
<sequence length="63" mass="6087">MSLATPAELAPAQADLPASGPSHSLRPLLVAVLAAKLAVAAVLVGCAAMAPTVAADGGYFVSD</sequence>
<evidence type="ECO:0000313" key="2">
    <source>
        <dbReference type="EMBL" id="TRL38085.1"/>
    </source>
</evidence>
<keyword evidence="1" id="KW-0472">Membrane</keyword>